<evidence type="ECO:0000313" key="1">
    <source>
        <dbReference type="EMBL" id="KAK4019833.1"/>
    </source>
</evidence>
<dbReference type="Proteomes" id="UP001234178">
    <property type="component" value="Unassembled WGS sequence"/>
</dbReference>
<comment type="caution">
    <text evidence="1">The sequence shown here is derived from an EMBL/GenBank/DDBJ whole genome shotgun (WGS) entry which is preliminary data.</text>
</comment>
<sequence>MVAYLFRVSYIVQLIKPLTSCETTSFAIANASASNTCIVFYQYEFDALTPSAKNAGSSFQFFINPDLNFSLDYVIKGTPPRGWECNLSEKAGKYPDVNPFSFH</sequence>
<accession>A0ABR0A3V9</accession>
<reference evidence="1 2" key="1">
    <citation type="journal article" date="2023" name="Nucleic Acids Res.">
        <title>The hologenome of Daphnia magna reveals possible DNA methylation and microbiome-mediated evolution of the host genome.</title>
        <authorList>
            <person name="Chaturvedi A."/>
            <person name="Li X."/>
            <person name="Dhandapani V."/>
            <person name="Marshall H."/>
            <person name="Kissane S."/>
            <person name="Cuenca-Cambronero M."/>
            <person name="Asole G."/>
            <person name="Calvet F."/>
            <person name="Ruiz-Romero M."/>
            <person name="Marangio P."/>
            <person name="Guigo R."/>
            <person name="Rago D."/>
            <person name="Mirbahai L."/>
            <person name="Eastwood N."/>
            <person name="Colbourne J.K."/>
            <person name="Zhou J."/>
            <person name="Mallon E."/>
            <person name="Orsini L."/>
        </authorList>
    </citation>
    <scope>NUCLEOTIDE SEQUENCE [LARGE SCALE GENOMIC DNA]</scope>
    <source>
        <strain evidence="1">LRV0_1</strain>
    </source>
</reference>
<dbReference type="EMBL" id="JAOYFB010000036">
    <property type="protein sequence ID" value="KAK4019833.1"/>
    <property type="molecule type" value="Genomic_DNA"/>
</dbReference>
<keyword evidence="2" id="KW-1185">Reference proteome</keyword>
<name>A0ABR0A3V9_9CRUS</name>
<gene>
    <name evidence="1" type="ORF">OUZ56_001840</name>
</gene>
<protein>
    <submittedName>
        <fullName evidence="1">Uncharacterized protein</fullName>
    </submittedName>
</protein>
<organism evidence="1 2">
    <name type="scientific">Daphnia magna</name>
    <dbReference type="NCBI Taxonomy" id="35525"/>
    <lineage>
        <taxon>Eukaryota</taxon>
        <taxon>Metazoa</taxon>
        <taxon>Ecdysozoa</taxon>
        <taxon>Arthropoda</taxon>
        <taxon>Crustacea</taxon>
        <taxon>Branchiopoda</taxon>
        <taxon>Diplostraca</taxon>
        <taxon>Cladocera</taxon>
        <taxon>Anomopoda</taxon>
        <taxon>Daphniidae</taxon>
        <taxon>Daphnia</taxon>
    </lineage>
</organism>
<evidence type="ECO:0000313" key="2">
    <source>
        <dbReference type="Proteomes" id="UP001234178"/>
    </source>
</evidence>
<proteinExistence type="predicted"/>